<dbReference type="AlphaFoldDB" id="A0A4D6WWQ2"/>
<evidence type="ECO:0000256" key="1">
    <source>
        <dbReference type="SAM" id="Phobius"/>
    </source>
</evidence>
<dbReference type="PIRSF" id="PIRSF036962">
    <property type="entry name" value="UCP036962_SignTr_Ycf55"/>
    <property type="match status" value="1"/>
</dbReference>
<protein>
    <submittedName>
        <fullName evidence="2">Uncharacterized protein</fullName>
    </submittedName>
</protein>
<gene>
    <name evidence="2" type="primary">ycf55</name>
</gene>
<proteinExistence type="predicted"/>
<organism evidence="2">
    <name type="scientific">Nitophyllum punctatum</name>
    <dbReference type="NCBI Taxonomy" id="158729"/>
    <lineage>
        <taxon>Eukaryota</taxon>
        <taxon>Rhodophyta</taxon>
        <taxon>Florideophyceae</taxon>
        <taxon>Rhodymeniophycidae</taxon>
        <taxon>Ceramiales</taxon>
        <taxon>Delesseriaceae</taxon>
        <taxon>Nitophylloideae</taxon>
        <taxon>Nitophyllum</taxon>
    </lineage>
</organism>
<dbReference type="InterPro" id="IPR022552">
    <property type="entry name" value="UPF_Ycf55"/>
</dbReference>
<reference evidence="2" key="1">
    <citation type="journal article" date="2019" name="Mol. Phylogenet. Evol.">
        <title>Morphological evolution and classification of the red algal order Ceramiales inferred using plastid phylogenomics.</title>
        <authorList>
            <person name="Diaz-Tapia P."/>
            <person name="Pasella M.M."/>
            <person name="Verbruggen H."/>
            <person name="Maggs C.A."/>
        </authorList>
    </citation>
    <scope>NUCLEOTIDE SEQUENCE</scope>
    <source>
        <strain evidence="2">PD2930</strain>
    </source>
</reference>
<name>A0A4D6WWQ2_9FLOR</name>
<dbReference type="InterPro" id="IPR017077">
    <property type="entry name" value="Uncharacterised_Ycf55_algae"/>
</dbReference>
<keyword evidence="1" id="KW-1133">Transmembrane helix</keyword>
<feature type="transmembrane region" description="Helical" evidence="1">
    <location>
        <begin position="296"/>
        <end position="317"/>
    </location>
</feature>
<geneLocation type="plastid" evidence="2"/>
<dbReference type="Pfam" id="PF12452">
    <property type="entry name" value="DUF3685"/>
    <property type="match status" value="1"/>
</dbReference>
<accession>A0A4D6WWQ2</accession>
<evidence type="ECO:0000313" key="2">
    <source>
        <dbReference type="EMBL" id="QCI07602.1"/>
    </source>
</evidence>
<reference evidence="2" key="2">
    <citation type="submission" date="2019-04" db="EMBL/GenBank/DDBJ databases">
        <authorList>
            <person name="Pasella M."/>
        </authorList>
    </citation>
    <scope>NUCLEOTIDE SEQUENCE</scope>
    <source>
        <strain evidence="2">PD2930</strain>
    </source>
</reference>
<keyword evidence="1" id="KW-0472">Membrane</keyword>
<sequence length="322" mass="38710">MVKYWPNKQGIELNNALVKLFINTRKKLKYNLSNITNHYLYTDILNNVFKKYLLNLILQELEELILDILELDLSKNDVQHLNKFFLLDFINKLSKYLKNINKYYHATSYESNQLSSYKYNMCAFEEYEYTTTILLLYLLFGSSAVAKNIFIYNNYYVPYEHIQILFENFILQTSNFIINHLLNQFTSLTQMIFFFKQNDICNYSHISTRSIALFLNNLRWQNFLNKYIDAPKSAYNSSYKVWMISTNGIKNKYIYLHRMYILNRMTKTKISYLLCLEIIDIIIPRIEQFLITTIKYILYIIINLLSNIIILITRIMISYLKK</sequence>
<dbReference type="EMBL" id="MK814699">
    <property type="protein sequence ID" value="QCI07602.1"/>
    <property type="molecule type" value="Genomic_DNA"/>
</dbReference>
<keyword evidence="2" id="KW-0934">Plastid</keyword>
<keyword evidence="1" id="KW-0812">Transmembrane</keyword>